<sequence>TTRPVGSDFICTQPETITPGRTVGETVAKAVGSDLDFIVGADDLTQYVAAMVDAVINRLTKEGTKGLAGIFEFDDEGKNIARGDAYGEPEGNIFLVDSKEELLGLVETASTTLGLAEDALDIASSTNNNLISILNSLIECDTEGVIDPNATTTLAEAEVRVGTIGEMLDEAVSYRDRLDTLPGDIGAASNPSALSEILTEINVLISTIDGLFNRVTGIQNTVESHLDEVIINLLTCEGF</sequence>
<organism evidence="1">
    <name type="scientific">marine sediment metagenome</name>
    <dbReference type="NCBI Taxonomy" id="412755"/>
    <lineage>
        <taxon>unclassified sequences</taxon>
        <taxon>metagenomes</taxon>
        <taxon>ecological metagenomes</taxon>
    </lineage>
</organism>
<accession>X1G7S0</accession>
<dbReference type="AlphaFoldDB" id="X1G7S0"/>
<dbReference type="EMBL" id="BARU01001091">
    <property type="protein sequence ID" value="GAH29053.1"/>
    <property type="molecule type" value="Genomic_DNA"/>
</dbReference>
<name>X1G7S0_9ZZZZ</name>
<proteinExistence type="predicted"/>
<evidence type="ECO:0000313" key="1">
    <source>
        <dbReference type="EMBL" id="GAH29053.1"/>
    </source>
</evidence>
<gene>
    <name evidence="1" type="ORF">S03H2_03063</name>
</gene>
<feature type="non-terminal residue" evidence="1">
    <location>
        <position position="1"/>
    </location>
</feature>
<protein>
    <submittedName>
        <fullName evidence="1">Uncharacterized protein</fullName>
    </submittedName>
</protein>
<reference evidence="1" key="1">
    <citation type="journal article" date="2014" name="Front. Microbiol.">
        <title>High frequency of phylogenetically diverse reductive dehalogenase-homologous genes in deep subseafloor sedimentary metagenomes.</title>
        <authorList>
            <person name="Kawai M."/>
            <person name="Futagami T."/>
            <person name="Toyoda A."/>
            <person name="Takaki Y."/>
            <person name="Nishi S."/>
            <person name="Hori S."/>
            <person name="Arai W."/>
            <person name="Tsubouchi T."/>
            <person name="Morono Y."/>
            <person name="Uchiyama I."/>
            <person name="Ito T."/>
            <person name="Fujiyama A."/>
            <person name="Inagaki F."/>
            <person name="Takami H."/>
        </authorList>
    </citation>
    <scope>NUCLEOTIDE SEQUENCE</scope>
    <source>
        <strain evidence="1">Expedition CK06-06</strain>
    </source>
</reference>
<comment type="caution">
    <text evidence="1">The sequence shown here is derived from an EMBL/GenBank/DDBJ whole genome shotgun (WGS) entry which is preliminary data.</text>
</comment>